<dbReference type="SUPFAM" id="SSF54826">
    <property type="entry name" value="Enolase N-terminal domain-like"/>
    <property type="match status" value="1"/>
</dbReference>
<keyword evidence="4 7" id="KW-0413">Isomerase</keyword>
<feature type="binding site" evidence="6">
    <location>
        <position position="246"/>
    </location>
    <ligand>
        <name>Mg(2+)</name>
        <dbReference type="ChEBI" id="CHEBI:18420"/>
    </ligand>
</feature>
<comment type="similarity">
    <text evidence="1 7">Belongs to the mandelate racemase/muconate lactonizing enzyme family.</text>
</comment>
<dbReference type="InterPro" id="IPR036849">
    <property type="entry name" value="Enolase-like_C_sf"/>
</dbReference>
<dbReference type="Gene3D" id="3.30.390.10">
    <property type="entry name" value="Enolase-like, N-terminal domain"/>
    <property type="match status" value="1"/>
</dbReference>
<dbReference type="Pfam" id="PF13378">
    <property type="entry name" value="MR_MLE_C"/>
    <property type="match status" value="1"/>
</dbReference>
<dbReference type="GO" id="GO:0016855">
    <property type="term" value="F:racemase and epimerase activity, acting on amino acids and derivatives"/>
    <property type="evidence" value="ECO:0007669"/>
    <property type="project" value="UniProtKB-UniRule"/>
</dbReference>
<dbReference type="SMART" id="SM00922">
    <property type="entry name" value="MR_MLE"/>
    <property type="match status" value="1"/>
</dbReference>
<dbReference type="InterPro" id="IPR034603">
    <property type="entry name" value="Dipeptide_epimerase"/>
</dbReference>
<feature type="binding site" evidence="6">
    <location>
        <position position="221"/>
    </location>
    <ligand>
        <name>Mg(2+)</name>
        <dbReference type="ChEBI" id="CHEBI:18420"/>
    </ligand>
</feature>
<evidence type="ECO:0000256" key="3">
    <source>
        <dbReference type="ARBA" id="ARBA00022842"/>
    </source>
</evidence>
<dbReference type="Proteomes" id="UP000199577">
    <property type="component" value="Unassembled WGS sequence"/>
</dbReference>
<evidence type="ECO:0000256" key="5">
    <source>
        <dbReference type="PIRSR" id="PIRSR634603-1"/>
    </source>
</evidence>
<dbReference type="SFLD" id="SFLDG00180">
    <property type="entry name" value="muconate_cycloisomerase"/>
    <property type="match status" value="1"/>
</dbReference>
<dbReference type="EC" id="5.1.1.-" evidence="7"/>
<dbReference type="STRING" id="623281.SAMN05421747_11193"/>
<evidence type="ECO:0000313" key="9">
    <source>
        <dbReference type="EMBL" id="SFC45284.1"/>
    </source>
</evidence>
<dbReference type="Pfam" id="PF02746">
    <property type="entry name" value="MR_MLE_N"/>
    <property type="match status" value="1"/>
</dbReference>
<evidence type="ECO:0000256" key="2">
    <source>
        <dbReference type="ARBA" id="ARBA00022723"/>
    </source>
</evidence>
<name>A0A1I1J9Q3_9SPHI</name>
<dbReference type="AlphaFoldDB" id="A0A1I1J9Q3"/>
<dbReference type="InterPro" id="IPR013342">
    <property type="entry name" value="Mandelate_racemase_C"/>
</dbReference>
<evidence type="ECO:0000259" key="8">
    <source>
        <dbReference type="SMART" id="SM00922"/>
    </source>
</evidence>
<evidence type="ECO:0000256" key="4">
    <source>
        <dbReference type="ARBA" id="ARBA00023235"/>
    </source>
</evidence>
<dbReference type="PANTHER" id="PTHR48080:SF3">
    <property type="entry name" value="ENOLASE SUPERFAMILY MEMBER DDB_G0284701"/>
    <property type="match status" value="1"/>
</dbReference>
<feature type="active site" description="Proton acceptor; specific for (R)-substrate epimerization" evidence="5">
    <location>
        <position position="170"/>
    </location>
</feature>
<evidence type="ECO:0000256" key="1">
    <source>
        <dbReference type="ARBA" id="ARBA00008031"/>
    </source>
</evidence>
<dbReference type="Gene3D" id="3.20.20.120">
    <property type="entry name" value="Enolase-like C-terminal domain"/>
    <property type="match status" value="1"/>
</dbReference>
<dbReference type="InterPro" id="IPR029065">
    <property type="entry name" value="Enolase_C-like"/>
</dbReference>
<dbReference type="InterPro" id="IPR034593">
    <property type="entry name" value="DgoD-like"/>
</dbReference>
<proteinExistence type="inferred from homology"/>
<keyword evidence="3 6" id="KW-0460">Magnesium</keyword>
<keyword evidence="10" id="KW-1185">Reference proteome</keyword>
<organism evidence="9 10">
    <name type="scientific">Parapedobacter composti</name>
    <dbReference type="NCBI Taxonomy" id="623281"/>
    <lineage>
        <taxon>Bacteria</taxon>
        <taxon>Pseudomonadati</taxon>
        <taxon>Bacteroidota</taxon>
        <taxon>Sphingobacteriia</taxon>
        <taxon>Sphingobacteriales</taxon>
        <taxon>Sphingobacteriaceae</taxon>
        <taxon>Parapedobacter</taxon>
    </lineage>
</organism>
<feature type="active site" description="Proton acceptor; specific for (S)-substrate epimerization" evidence="5">
    <location>
        <position position="268"/>
    </location>
</feature>
<sequence length="364" mass="39812">MHRSHGRTMTYFRLNHMLTLAFKPYTLQLKHVFRIARGSRSTAPLMLIRLSYEGAHGYGEASMPPLYGESHASAHEFLSRLNLSQFSDPFDTESILSYVDGIAPGNPAAKAAVDIALHDLIGKLLGIPAHHYFGLTAAQRPTSMTIGIDSPEKMADRARAFTSFKYLKIKLGTENDRAMINAIRQVSSQPFFIDANQGWTDRHEALDTIHWLEEAGAVFIEQPMPKEDKAANAWLSARSPLPIVGDEGVQRLCDLKEASGIYHGINIKLMKCTGLREGFKMAVTAKALGMKVMLGCMSETSCAISAASQLSALADWIDLDGNLDAVNDPYTGTVVDNGLLTLSSSPGIGLEPANWEALETVNIY</sequence>
<feature type="binding site" evidence="6">
    <location>
        <position position="194"/>
    </location>
    <ligand>
        <name>Mg(2+)</name>
        <dbReference type="ChEBI" id="CHEBI:18420"/>
    </ligand>
</feature>
<dbReference type="PANTHER" id="PTHR48080">
    <property type="entry name" value="D-GALACTONATE DEHYDRATASE-RELATED"/>
    <property type="match status" value="1"/>
</dbReference>
<dbReference type="EMBL" id="FOLL01000011">
    <property type="protein sequence ID" value="SFC45284.1"/>
    <property type="molecule type" value="Genomic_DNA"/>
</dbReference>
<reference evidence="9 10" key="1">
    <citation type="submission" date="2016-10" db="EMBL/GenBank/DDBJ databases">
        <authorList>
            <person name="de Groot N.N."/>
        </authorList>
    </citation>
    <scope>NUCLEOTIDE SEQUENCE [LARGE SCALE GENOMIC DNA]</scope>
    <source>
        <strain evidence="9 10">DSM 22900</strain>
    </source>
</reference>
<dbReference type="InterPro" id="IPR013341">
    <property type="entry name" value="Mandelate_racemase_N_dom"/>
</dbReference>
<evidence type="ECO:0000313" key="10">
    <source>
        <dbReference type="Proteomes" id="UP000199577"/>
    </source>
</evidence>
<comment type="cofactor">
    <cofactor evidence="6 7">
        <name>Mg(2+)</name>
        <dbReference type="ChEBI" id="CHEBI:18420"/>
    </cofactor>
    <text evidence="6 7">Binds 1 Mg(2+) ion per subunit.</text>
</comment>
<protein>
    <recommendedName>
        <fullName evidence="7">Dipeptide epimerase</fullName>
        <ecNumber evidence="7">5.1.1.-</ecNumber>
    </recommendedName>
</protein>
<feature type="domain" description="Mandelate racemase/muconate lactonizing enzyme C-terminal" evidence="8">
    <location>
        <begin position="151"/>
        <end position="242"/>
    </location>
</feature>
<keyword evidence="2 6" id="KW-0479">Metal-binding</keyword>
<dbReference type="SUPFAM" id="SSF51604">
    <property type="entry name" value="Enolase C-terminal domain-like"/>
    <property type="match status" value="1"/>
</dbReference>
<dbReference type="InterPro" id="IPR029017">
    <property type="entry name" value="Enolase-like_N"/>
</dbReference>
<gene>
    <name evidence="9" type="ORF">SAMN05421747_11193</name>
</gene>
<evidence type="ECO:0000256" key="6">
    <source>
        <dbReference type="PIRSR" id="PIRSR634603-3"/>
    </source>
</evidence>
<dbReference type="GO" id="GO:0000287">
    <property type="term" value="F:magnesium ion binding"/>
    <property type="evidence" value="ECO:0007669"/>
    <property type="project" value="UniProtKB-ARBA"/>
</dbReference>
<dbReference type="SFLD" id="SFLDS00001">
    <property type="entry name" value="Enolase"/>
    <property type="match status" value="1"/>
</dbReference>
<dbReference type="CDD" id="cd03319">
    <property type="entry name" value="L-Ala-DL-Glu_epimerase"/>
    <property type="match status" value="1"/>
</dbReference>
<accession>A0A1I1J9Q3</accession>
<evidence type="ECO:0000256" key="7">
    <source>
        <dbReference type="RuleBase" id="RU366006"/>
    </source>
</evidence>